<evidence type="ECO:0000313" key="1">
    <source>
        <dbReference type="EMBL" id="KAI7983121.1"/>
    </source>
</evidence>
<dbReference type="EMBL" id="CM045768">
    <property type="protein sequence ID" value="KAI7983121.1"/>
    <property type="molecule type" value="Genomic_DNA"/>
</dbReference>
<evidence type="ECO:0000313" key="2">
    <source>
        <dbReference type="Proteomes" id="UP001060215"/>
    </source>
</evidence>
<proteinExistence type="predicted"/>
<keyword evidence="2" id="KW-1185">Reference proteome</keyword>
<comment type="caution">
    <text evidence="1">The sequence shown here is derived from an EMBL/GenBank/DDBJ whole genome shotgun (WGS) entry which is preliminary data.</text>
</comment>
<sequence>MFTNNSTNTNIELHENGREKGKHSDVAIHGTRSLNTLLSLSSPNRAKRLQCNLCEHPTQHHQTPAISPTHLFHPPPSNPLQQLRPRPPSRGREHRRPAPNLILTSSKPPVSLKPLRQLISDLTTKQAALPHSASSPTYSSVVD</sequence>
<name>A0ACC0F6W7_9ERIC</name>
<reference evidence="1 2" key="1">
    <citation type="journal article" date="2022" name="Plant J.">
        <title>Chromosome-level genome of Camellia lanceoleosa provides a valuable resource for understanding genome evolution and self-incompatibility.</title>
        <authorList>
            <person name="Gong W."/>
            <person name="Xiao S."/>
            <person name="Wang L."/>
            <person name="Liao Z."/>
            <person name="Chang Y."/>
            <person name="Mo W."/>
            <person name="Hu G."/>
            <person name="Li W."/>
            <person name="Zhao G."/>
            <person name="Zhu H."/>
            <person name="Hu X."/>
            <person name="Ji K."/>
            <person name="Xiang X."/>
            <person name="Song Q."/>
            <person name="Yuan D."/>
            <person name="Jin S."/>
            <person name="Zhang L."/>
        </authorList>
    </citation>
    <scope>NUCLEOTIDE SEQUENCE [LARGE SCALE GENOMIC DNA]</scope>
    <source>
        <strain evidence="1">SQ_2022a</strain>
    </source>
</reference>
<dbReference type="Proteomes" id="UP001060215">
    <property type="component" value="Chromosome 11"/>
</dbReference>
<gene>
    <name evidence="1" type="ORF">LOK49_LG15G02029</name>
</gene>
<accession>A0ACC0F6W7</accession>
<protein>
    <submittedName>
        <fullName evidence="1">Uncharacterized protein</fullName>
    </submittedName>
</protein>
<organism evidence="1 2">
    <name type="scientific">Camellia lanceoleosa</name>
    <dbReference type="NCBI Taxonomy" id="1840588"/>
    <lineage>
        <taxon>Eukaryota</taxon>
        <taxon>Viridiplantae</taxon>
        <taxon>Streptophyta</taxon>
        <taxon>Embryophyta</taxon>
        <taxon>Tracheophyta</taxon>
        <taxon>Spermatophyta</taxon>
        <taxon>Magnoliopsida</taxon>
        <taxon>eudicotyledons</taxon>
        <taxon>Gunneridae</taxon>
        <taxon>Pentapetalae</taxon>
        <taxon>asterids</taxon>
        <taxon>Ericales</taxon>
        <taxon>Theaceae</taxon>
        <taxon>Camellia</taxon>
    </lineage>
</organism>